<dbReference type="EC" id="1.11.1.7" evidence="3"/>
<evidence type="ECO:0000313" key="3">
    <source>
        <dbReference type="EMBL" id="CEJ08387.1"/>
    </source>
</evidence>
<evidence type="ECO:0000313" key="2">
    <source>
        <dbReference type="EMBL" id="CAA7602378.1"/>
    </source>
</evidence>
<dbReference type="AlphaFoldDB" id="A0A8S0W4F5"/>
<dbReference type="InterPro" id="IPR003779">
    <property type="entry name" value="CMD-like"/>
</dbReference>
<dbReference type="Proteomes" id="UP001071230">
    <property type="component" value="Unassembled WGS sequence"/>
</dbReference>
<accession>A0A8S0W4F5</accession>
<dbReference type="InterPro" id="IPR029032">
    <property type="entry name" value="AhpD-like"/>
</dbReference>
<proteinExistence type="predicted"/>
<dbReference type="GO" id="GO:0140825">
    <property type="term" value="F:lactoperoxidase activity"/>
    <property type="evidence" value="ECO:0007669"/>
    <property type="project" value="UniProtKB-EC"/>
</dbReference>
<name>A0A8S0W4F5_9FIRM</name>
<dbReference type="PANTHER" id="PTHR33930">
    <property type="entry name" value="ALKYL HYDROPEROXIDE REDUCTASE AHPD"/>
    <property type="match status" value="1"/>
</dbReference>
<gene>
    <name evidence="3" type="ORF">DEACI_2863</name>
    <name evidence="2" type="ORF">DEACI_3052</name>
</gene>
<dbReference type="GO" id="GO:0051920">
    <property type="term" value="F:peroxiredoxin activity"/>
    <property type="evidence" value="ECO:0007669"/>
    <property type="project" value="InterPro"/>
</dbReference>
<reference evidence="3" key="1">
    <citation type="submission" date="2014-11" db="EMBL/GenBank/DDBJ databases">
        <authorList>
            <person name="Hornung B.V."/>
        </authorList>
    </citation>
    <scope>NUCLEOTIDE SEQUENCE</scope>
    <source>
        <strain evidence="3">INE</strain>
    </source>
</reference>
<dbReference type="EC" id="1.11.1.15" evidence="2 3"/>
<dbReference type="KEGG" id="aacx:DEACI_3052"/>
<keyword evidence="2" id="KW-0560">Oxidoreductase</keyword>
<protein>
    <submittedName>
        <fullName evidence="3">Carboxymuconolactone decarboxylase protein</fullName>
        <ecNumber evidence="3">1.11.1.7</ecNumber>
    </submittedName>
    <submittedName>
        <fullName evidence="2">Peroxiredoxin</fullName>
        <ecNumber evidence="2 3">1.11.1.15</ecNumber>
    </submittedName>
</protein>
<dbReference type="Gene3D" id="1.20.1290.10">
    <property type="entry name" value="AhpD-like"/>
    <property type="match status" value="1"/>
</dbReference>
<evidence type="ECO:0000313" key="4">
    <source>
        <dbReference type="Proteomes" id="UP001071230"/>
    </source>
</evidence>
<dbReference type="EMBL" id="LR746496">
    <property type="protein sequence ID" value="CAA7602378.1"/>
    <property type="molecule type" value="Genomic_DNA"/>
</dbReference>
<dbReference type="SUPFAM" id="SSF69118">
    <property type="entry name" value="AhpD-like"/>
    <property type="match status" value="1"/>
</dbReference>
<dbReference type="RefSeq" id="WP_240985753.1">
    <property type="nucleotide sequence ID" value="NZ_CDGJ01000081.1"/>
</dbReference>
<dbReference type="PANTHER" id="PTHR33930:SF2">
    <property type="entry name" value="BLR3452 PROTEIN"/>
    <property type="match status" value="1"/>
</dbReference>
<keyword evidence="2" id="KW-0575">Peroxidase</keyword>
<reference evidence="2" key="2">
    <citation type="submission" date="2020-01" db="EMBL/GenBank/DDBJ databases">
        <authorList>
            <person name="Hornung B."/>
        </authorList>
    </citation>
    <scope>NUCLEOTIDE SEQUENCE</scope>
    <source>
        <strain evidence="2">PacBioINE</strain>
    </source>
</reference>
<organism evidence="2">
    <name type="scientific">Acididesulfobacillus acetoxydans</name>
    <dbReference type="NCBI Taxonomy" id="1561005"/>
    <lineage>
        <taxon>Bacteria</taxon>
        <taxon>Bacillati</taxon>
        <taxon>Bacillota</taxon>
        <taxon>Clostridia</taxon>
        <taxon>Eubacteriales</taxon>
        <taxon>Peptococcaceae</taxon>
        <taxon>Acididesulfobacillus</taxon>
    </lineage>
</organism>
<keyword evidence="4" id="KW-1185">Reference proteome</keyword>
<evidence type="ECO:0000259" key="1">
    <source>
        <dbReference type="Pfam" id="PF02627"/>
    </source>
</evidence>
<dbReference type="Proteomes" id="UP000836597">
    <property type="component" value="Chromosome"/>
</dbReference>
<dbReference type="Pfam" id="PF02627">
    <property type="entry name" value="CMD"/>
    <property type="match status" value="1"/>
</dbReference>
<sequence length="117" mass="13386">MKDYFDNADVIEKNLKYFMERHEDIYQAYETYGQLVHEEGGPLDQKICWLIKVALSTGCQYPYALRTHILKALKSGCTPEEIEHAILLVAPTAGFPKTMTGLLGFRQVMEEMSRLSP</sequence>
<dbReference type="EMBL" id="CDGJ01000081">
    <property type="protein sequence ID" value="CEJ08387.1"/>
    <property type="molecule type" value="Genomic_DNA"/>
</dbReference>
<feature type="domain" description="Carboxymuconolactone decarboxylase-like" evidence="1">
    <location>
        <begin position="24"/>
        <end position="102"/>
    </location>
</feature>